<dbReference type="PANTHER" id="PTHR45527:SF1">
    <property type="entry name" value="FATTY ACID SYNTHASE"/>
    <property type="match status" value="1"/>
</dbReference>
<evidence type="ECO:0000259" key="1">
    <source>
        <dbReference type="PROSITE" id="PS50075"/>
    </source>
</evidence>
<feature type="domain" description="Carrier" evidence="1">
    <location>
        <begin position="1"/>
        <end position="74"/>
    </location>
</feature>
<evidence type="ECO:0000313" key="3">
    <source>
        <dbReference type="Proteomes" id="UP000746535"/>
    </source>
</evidence>
<comment type="caution">
    <text evidence="2">The sequence shown here is derived from an EMBL/GenBank/DDBJ whole genome shotgun (WGS) entry which is preliminary data.</text>
</comment>
<protein>
    <submittedName>
        <fullName evidence="2">Acyl carrier protein</fullName>
    </submittedName>
</protein>
<dbReference type="Pfam" id="PF00550">
    <property type="entry name" value="PP-binding"/>
    <property type="match status" value="1"/>
</dbReference>
<gene>
    <name evidence="2" type="ORF">HBH25_17505</name>
</gene>
<dbReference type="Proteomes" id="UP000746535">
    <property type="component" value="Unassembled WGS sequence"/>
</dbReference>
<dbReference type="Gene3D" id="1.10.1200.10">
    <property type="entry name" value="ACP-like"/>
    <property type="match status" value="1"/>
</dbReference>
<keyword evidence="3" id="KW-1185">Reference proteome</keyword>
<reference evidence="2 3" key="1">
    <citation type="submission" date="2020-03" db="EMBL/GenBank/DDBJ databases">
        <authorList>
            <person name="Wang L."/>
            <person name="He N."/>
            <person name="Li Y."/>
            <person name="Fang Y."/>
            <person name="Zhang F."/>
        </authorList>
    </citation>
    <scope>NUCLEOTIDE SEQUENCE [LARGE SCALE GENOMIC DNA]</scope>
    <source>
        <strain evidence="3">hsmgli-8</strain>
    </source>
</reference>
<sequence>MNLSRDDIATLWKKHLHVEIVTDQDNFFELGGDSIQVLHLVYELSAQYSTGMDVRLFFSNPTPAGLLAATTHSH</sequence>
<dbReference type="InterPro" id="IPR036736">
    <property type="entry name" value="ACP-like_sf"/>
</dbReference>
<evidence type="ECO:0000313" key="2">
    <source>
        <dbReference type="EMBL" id="NJP02649.1"/>
    </source>
</evidence>
<proteinExistence type="predicted"/>
<name>A0ABX0YJZ7_9PSED</name>
<dbReference type="InterPro" id="IPR009081">
    <property type="entry name" value="PP-bd_ACP"/>
</dbReference>
<dbReference type="PANTHER" id="PTHR45527">
    <property type="entry name" value="NONRIBOSOMAL PEPTIDE SYNTHETASE"/>
    <property type="match status" value="1"/>
</dbReference>
<dbReference type="PROSITE" id="PS50075">
    <property type="entry name" value="CARRIER"/>
    <property type="match status" value="1"/>
</dbReference>
<dbReference type="SUPFAM" id="SSF47336">
    <property type="entry name" value="ACP-like"/>
    <property type="match status" value="1"/>
</dbReference>
<organism evidence="2 3">
    <name type="scientific">Pseudomonas quercus</name>
    <dbReference type="NCBI Taxonomy" id="2722792"/>
    <lineage>
        <taxon>Bacteria</taxon>
        <taxon>Pseudomonadati</taxon>
        <taxon>Pseudomonadota</taxon>
        <taxon>Gammaproteobacteria</taxon>
        <taxon>Pseudomonadales</taxon>
        <taxon>Pseudomonadaceae</taxon>
        <taxon>Pseudomonas</taxon>
    </lineage>
</organism>
<dbReference type="EMBL" id="JAAVJI010000012">
    <property type="protein sequence ID" value="NJP02649.1"/>
    <property type="molecule type" value="Genomic_DNA"/>
</dbReference>
<dbReference type="RefSeq" id="WP_168085229.1">
    <property type="nucleotide sequence ID" value="NZ_JAAVJI010000012.1"/>
</dbReference>
<accession>A0ABX0YJZ7</accession>